<dbReference type="InterPro" id="IPR036691">
    <property type="entry name" value="Endo/exonu/phosph_ase_sf"/>
</dbReference>
<feature type="domain" description="Endonuclease/exonuclease/phosphatase" evidence="2">
    <location>
        <begin position="44"/>
        <end position="116"/>
    </location>
</feature>
<feature type="compositionally biased region" description="Low complexity" evidence="1">
    <location>
        <begin position="145"/>
        <end position="162"/>
    </location>
</feature>
<sequence>MDIFVCSIYNINAAFFSLTGSRKVVVCNIHVLYNPNRGEIKLGQVRVLLDKAQAVSQLWNNSPIIICGDFNCTPKSPLYNFIAEQKLDLSGIDRNKISGQASAVIRAPWTYGPNSRERRFANGSVQATSAEGDKGVTIEQNSSLSNMQNPTSESSSSENQNSRPALDMSNQTNLQCSRESDACAGKVTQGAVDHNTVFGEVDGMKEVPNPSNNIGRIPTDHINDDEIHDVAPITPSALETVQTDPTGMGSTEHISDAISTSSQESLSENSNLHDHVNEKLENFSIDDIHKADVSSGNIGEDAIDFINALHNAEEESNEVKDDLSPSLIFKSIFAEQTTYNPSSWTSAEIETATGNAESTFLEHPLLLKSTYTEATNSSGTRDPNGEPLVTSYNKCFLGTVDYIWRSEGLQTTRVLAPIPKHVMENSQGYPTKKWGSDHIALVSELAFLEDGTTTTCKDVV</sequence>
<evidence type="ECO:0000259" key="2">
    <source>
        <dbReference type="Pfam" id="PF03372"/>
    </source>
</evidence>
<feature type="region of interest" description="Disordered" evidence="1">
    <location>
        <begin position="142"/>
        <end position="174"/>
    </location>
</feature>
<dbReference type="Gramene" id="Psat06G0081100-T2">
    <property type="protein sequence ID" value="KAI5393851.1"/>
    <property type="gene ID" value="KIW84_060811"/>
</dbReference>
<proteinExistence type="predicted"/>
<dbReference type="InterPro" id="IPR005135">
    <property type="entry name" value="Endo/exonuclease/phosphatase"/>
</dbReference>
<dbReference type="SUPFAM" id="SSF56219">
    <property type="entry name" value="DNase I-like"/>
    <property type="match status" value="1"/>
</dbReference>
<gene>
    <name evidence="3" type="ORF">KIW84_060811</name>
</gene>
<reference evidence="3 4" key="1">
    <citation type="journal article" date="2022" name="Nat. Genet.">
        <title>Improved pea reference genome and pan-genome highlight genomic features and evolutionary characteristics.</title>
        <authorList>
            <person name="Yang T."/>
            <person name="Liu R."/>
            <person name="Luo Y."/>
            <person name="Hu S."/>
            <person name="Wang D."/>
            <person name="Wang C."/>
            <person name="Pandey M.K."/>
            <person name="Ge S."/>
            <person name="Xu Q."/>
            <person name="Li N."/>
            <person name="Li G."/>
            <person name="Huang Y."/>
            <person name="Saxena R.K."/>
            <person name="Ji Y."/>
            <person name="Li M."/>
            <person name="Yan X."/>
            <person name="He Y."/>
            <person name="Liu Y."/>
            <person name="Wang X."/>
            <person name="Xiang C."/>
            <person name="Varshney R.K."/>
            <person name="Ding H."/>
            <person name="Gao S."/>
            <person name="Zong X."/>
        </authorList>
    </citation>
    <scope>NUCLEOTIDE SEQUENCE [LARGE SCALE GENOMIC DNA]</scope>
    <source>
        <strain evidence="3 4">cv. Zhongwan 6</strain>
    </source>
</reference>
<accession>A0A9D4W1Y4</accession>
<dbReference type="Gene3D" id="3.60.10.10">
    <property type="entry name" value="Endonuclease/exonuclease/phosphatase"/>
    <property type="match status" value="2"/>
</dbReference>
<keyword evidence="4" id="KW-1185">Reference proteome</keyword>
<dbReference type="Pfam" id="PF03372">
    <property type="entry name" value="Exo_endo_phos"/>
    <property type="match status" value="1"/>
</dbReference>
<dbReference type="PANTHER" id="PTHR12121:SF85">
    <property type="entry name" value="CARBON CATABOLITE REPRESSOR PROTEIN 4 HOMOLOG 6"/>
    <property type="match status" value="1"/>
</dbReference>
<dbReference type="PANTHER" id="PTHR12121">
    <property type="entry name" value="CARBON CATABOLITE REPRESSOR PROTEIN 4"/>
    <property type="match status" value="1"/>
</dbReference>
<dbReference type="AlphaFoldDB" id="A0A9D4W1Y4"/>
<evidence type="ECO:0000313" key="3">
    <source>
        <dbReference type="EMBL" id="KAI5393851.1"/>
    </source>
</evidence>
<dbReference type="EMBL" id="JAMSHJ010000006">
    <property type="protein sequence ID" value="KAI5393851.1"/>
    <property type="molecule type" value="Genomic_DNA"/>
</dbReference>
<dbReference type="GO" id="GO:0000175">
    <property type="term" value="F:3'-5'-RNA exonuclease activity"/>
    <property type="evidence" value="ECO:0007669"/>
    <property type="project" value="TreeGrafter"/>
</dbReference>
<dbReference type="Proteomes" id="UP001058974">
    <property type="component" value="Chromosome 6"/>
</dbReference>
<name>A0A9D4W1Y4_PEA</name>
<evidence type="ECO:0000313" key="4">
    <source>
        <dbReference type="Proteomes" id="UP001058974"/>
    </source>
</evidence>
<organism evidence="3 4">
    <name type="scientific">Pisum sativum</name>
    <name type="common">Garden pea</name>
    <name type="synonym">Lathyrus oleraceus</name>
    <dbReference type="NCBI Taxonomy" id="3888"/>
    <lineage>
        <taxon>Eukaryota</taxon>
        <taxon>Viridiplantae</taxon>
        <taxon>Streptophyta</taxon>
        <taxon>Embryophyta</taxon>
        <taxon>Tracheophyta</taxon>
        <taxon>Spermatophyta</taxon>
        <taxon>Magnoliopsida</taxon>
        <taxon>eudicotyledons</taxon>
        <taxon>Gunneridae</taxon>
        <taxon>Pentapetalae</taxon>
        <taxon>rosids</taxon>
        <taxon>fabids</taxon>
        <taxon>Fabales</taxon>
        <taxon>Fabaceae</taxon>
        <taxon>Papilionoideae</taxon>
        <taxon>50 kb inversion clade</taxon>
        <taxon>NPAAA clade</taxon>
        <taxon>Hologalegina</taxon>
        <taxon>IRL clade</taxon>
        <taxon>Fabeae</taxon>
        <taxon>Lathyrus</taxon>
    </lineage>
</organism>
<protein>
    <recommendedName>
        <fullName evidence="2">Endonuclease/exonuclease/phosphatase domain-containing protein</fullName>
    </recommendedName>
</protein>
<comment type="caution">
    <text evidence="3">The sequence shown here is derived from an EMBL/GenBank/DDBJ whole genome shotgun (WGS) entry which is preliminary data.</text>
</comment>
<evidence type="ECO:0000256" key="1">
    <source>
        <dbReference type="SAM" id="MobiDB-lite"/>
    </source>
</evidence>
<dbReference type="InterPro" id="IPR050410">
    <property type="entry name" value="CCR4/nocturin_mRNA_transcr"/>
</dbReference>